<organism evidence="2 3">
    <name type="scientific">Protopolystoma xenopodis</name>
    <dbReference type="NCBI Taxonomy" id="117903"/>
    <lineage>
        <taxon>Eukaryota</taxon>
        <taxon>Metazoa</taxon>
        <taxon>Spiralia</taxon>
        <taxon>Lophotrochozoa</taxon>
        <taxon>Platyhelminthes</taxon>
        <taxon>Monogenea</taxon>
        <taxon>Polyopisthocotylea</taxon>
        <taxon>Polystomatidea</taxon>
        <taxon>Polystomatidae</taxon>
        <taxon>Protopolystoma</taxon>
    </lineage>
</organism>
<evidence type="ECO:0000313" key="2">
    <source>
        <dbReference type="EMBL" id="VEL13549.1"/>
    </source>
</evidence>
<feature type="compositionally biased region" description="Polar residues" evidence="1">
    <location>
        <begin position="75"/>
        <end position="84"/>
    </location>
</feature>
<accession>A0A3S5BQF1</accession>
<evidence type="ECO:0000313" key="3">
    <source>
        <dbReference type="Proteomes" id="UP000784294"/>
    </source>
</evidence>
<feature type="compositionally biased region" description="Low complexity" evidence="1">
    <location>
        <begin position="141"/>
        <end position="173"/>
    </location>
</feature>
<gene>
    <name evidence="2" type="ORF">PXEA_LOCUS6989</name>
</gene>
<evidence type="ECO:0000256" key="1">
    <source>
        <dbReference type="SAM" id="MobiDB-lite"/>
    </source>
</evidence>
<sequence>MSRLWRVEYTRPVVSTAACQPDGQFVYYRPVVGPADSTSDAPSLLPSDLDVEGMAAFCFGQMERLVGRTSRLETHPTSLLSTDQPHSPALLPPPPLAPLTPSSPLPPLPSLPQLVPPSHTTSPFGHSHPSALLQPTPPLSPSTLLPLLPQHTQQQQQQQQQPQQQQPQQQQQPARQELMMPSQSCFGHNNSVQVEHSVHLLCQLRQALFAFEALTRQPYNCTLHPVHLEHPPISAHANRPAETGRAFSLSSISTLATSLAPFIKSHPRVGSCISRNAFTGPWPCTVTLIFTYFHNFPSLSALYLCTSFARMPRLLRMRSHHLRNKLIYTSTICILTST</sequence>
<keyword evidence="3" id="KW-1185">Reference proteome</keyword>
<dbReference type="Proteomes" id="UP000784294">
    <property type="component" value="Unassembled WGS sequence"/>
</dbReference>
<reference evidence="2" key="1">
    <citation type="submission" date="2018-11" db="EMBL/GenBank/DDBJ databases">
        <authorList>
            <consortium name="Pathogen Informatics"/>
        </authorList>
    </citation>
    <scope>NUCLEOTIDE SEQUENCE</scope>
</reference>
<dbReference type="AlphaFoldDB" id="A0A3S5BQF1"/>
<feature type="compositionally biased region" description="Pro residues" evidence="1">
    <location>
        <begin position="90"/>
        <end position="110"/>
    </location>
</feature>
<dbReference type="EMBL" id="CAAALY010018120">
    <property type="protein sequence ID" value="VEL13549.1"/>
    <property type="molecule type" value="Genomic_DNA"/>
</dbReference>
<protein>
    <submittedName>
        <fullName evidence="2">Uncharacterized protein</fullName>
    </submittedName>
</protein>
<proteinExistence type="predicted"/>
<name>A0A3S5BQF1_9PLAT</name>
<comment type="caution">
    <text evidence="2">The sequence shown here is derived from an EMBL/GenBank/DDBJ whole genome shotgun (WGS) entry which is preliminary data.</text>
</comment>
<feature type="region of interest" description="Disordered" evidence="1">
    <location>
        <begin position="73"/>
        <end position="177"/>
    </location>
</feature>